<evidence type="ECO:0000256" key="1">
    <source>
        <dbReference type="ARBA" id="ARBA00022676"/>
    </source>
</evidence>
<dbReference type="GO" id="GO:0016757">
    <property type="term" value="F:glycosyltransferase activity"/>
    <property type="evidence" value="ECO:0007669"/>
    <property type="project" value="UniProtKB-KW"/>
</dbReference>
<evidence type="ECO:0000313" key="4">
    <source>
        <dbReference type="EMBL" id="MDA0165237.1"/>
    </source>
</evidence>
<dbReference type="PANTHER" id="PTHR46401:SF2">
    <property type="entry name" value="GLYCOSYLTRANSFERASE WBBK-RELATED"/>
    <property type="match status" value="1"/>
</dbReference>
<evidence type="ECO:0000256" key="2">
    <source>
        <dbReference type="ARBA" id="ARBA00022679"/>
    </source>
</evidence>
<reference evidence="4" key="1">
    <citation type="submission" date="2022-10" db="EMBL/GenBank/DDBJ databases">
        <title>The WGS of Solirubrobacter ginsenosidimutans DSM 21036.</title>
        <authorList>
            <person name="Jiang Z."/>
        </authorList>
    </citation>
    <scope>NUCLEOTIDE SEQUENCE</scope>
    <source>
        <strain evidence="4">DSM 21036</strain>
    </source>
</reference>
<dbReference type="PANTHER" id="PTHR46401">
    <property type="entry name" value="GLYCOSYLTRANSFERASE WBBK-RELATED"/>
    <property type="match status" value="1"/>
</dbReference>
<keyword evidence="5" id="KW-1185">Reference proteome</keyword>
<name>A0A9X3MZ81_9ACTN</name>
<keyword evidence="1" id="KW-0328">Glycosyltransferase</keyword>
<dbReference type="Pfam" id="PF13692">
    <property type="entry name" value="Glyco_trans_1_4"/>
    <property type="match status" value="1"/>
</dbReference>
<gene>
    <name evidence="4" type="ORF">OM076_33525</name>
</gene>
<evidence type="ECO:0000313" key="5">
    <source>
        <dbReference type="Proteomes" id="UP001149140"/>
    </source>
</evidence>
<dbReference type="Proteomes" id="UP001149140">
    <property type="component" value="Unassembled WGS sequence"/>
</dbReference>
<dbReference type="Pfam" id="PF13439">
    <property type="entry name" value="Glyco_transf_4"/>
    <property type="match status" value="1"/>
</dbReference>
<proteinExistence type="predicted"/>
<protein>
    <submittedName>
        <fullName evidence="4">Glycosyltransferase family 4 protein</fullName>
    </submittedName>
</protein>
<dbReference type="RefSeq" id="WP_270044493.1">
    <property type="nucleotide sequence ID" value="NZ_JAPDOD010000044.1"/>
</dbReference>
<dbReference type="SUPFAM" id="SSF53756">
    <property type="entry name" value="UDP-Glycosyltransferase/glycogen phosphorylase"/>
    <property type="match status" value="1"/>
</dbReference>
<dbReference type="EMBL" id="JAPDOD010000044">
    <property type="protein sequence ID" value="MDA0165237.1"/>
    <property type="molecule type" value="Genomic_DNA"/>
</dbReference>
<comment type="caution">
    <text evidence="4">The sequence shown here is derived from an EMBL/GenBank/DDBJ whole genome shotgun (WGS) entry which is preliminary data.</text>
</comment>
<dbReference type="InterPro" id="IPR028098">
    <property type="entry name" value="Glyco_trans_4-like_N"/>
</dbReference>
<sequence>MTSAVIDGRAAVRPELGGVERWARELCERLPYRTLAPPPALSHRAGHAWEQFVLPIQSARADALLCPANLAPIAAGNAVVILHDAAPLRHPGWYSGLYAAWQRRLLPLIARRARTVITVSDFSRNELKELLNVEAEVVHGGVDPRFTPTATPLVRGRPYVLCVASHTARKNLGALVPAAAALSAQGVDLVIAGGHRPQFTAEAGLDGLTLLGHVPDDDLPGLYTGAEAFVLPSLYEGFGLPVLEAMACGTPVVAANTTALPDTAGGAARLVAPEPEALREALVSLVGDQAERERLRALGLERAKGFTWERTASAVEAIVSRRP</sequence>
<accession>A0A9X3MZ81</accession>
<organism evidence="4 5">
    <name type="scientific">Solirubrobacter ginsenosidimutans</name>
    <dbReference type="NCBI Taxonomy" id="490573"/>
    <lineage>
        <taxon>Bacteria</taxon>
        <taxon>Bacillati</taxon>
        <taxon>Actinomycetota</taxon>
        <taxon>Thermoleophilia</taxon>
        <taxon>Solirubrobacterales</taxon>
        <taxon>Solirubrobacteraceae</taxon>
        <taxon>Solirubrobacter</taxon>
    </lineage>
</organism>
<keyword evidence="2" id="KW-0808">Transferase</keyword>
<dbReference type="Gene3D" id="3.40.50.2000">
    <property type="entry name" value="Glycogen Phosphorylase B"/>
    <property type="match status" value="2"/>
</dbReference>
<evidence type="ECO:0000259" key="3">
    <source>
        <dbReference type="Pfam" id="PF13439"/>
    </source>
</evidence>
<feature type="domain" description="Glycosyltransferase subfamily 4-like N-terminal" evidence="3">
    <location>
        <begin position="77"/>
        <end position="145"/>
    </location>
</feature>
<dbReference type="CDD" id="cd03809">
    <property type="entry name" value="GT4_MtfB-like"/>
    <property type="match status" value="1"/>
</dbReference>
<dbReference type="AlphaFoldDB" id="A0A9X3MZ81"/>
<dbReference type="GO" id="GO:0009103">
    <property type="term" value="P:lipopolysaccharide biosynthetic process"/>
    <property type="evidence" value="ECO:0007669"/>
    <property type="project" value="TreeGrafter"/>
</dbReference>